<dbReference type="Pfam" id="PF14105">
    <property type="entry name" value="DUF4278"/>
    <property type="match status" value="1"/>
</dbReference>
<evidence type="ECO:0000313" key="2">
    <source>
        <dbReference type="Proteomes" id="UP000636505"/>
    </source>
</evidence>
<reference evidence="1" key="1">
    <citation type="submission" date="2020-10" db="EMBL/GenBank/DDBJ databases">
        <authorList>
            <person name="Castelo-Branco R."/>
            <person name="Eusebio N."/>
            <person name="Adriana R."/>
            <person name="Vieira A."/>
            <person name="Brugerolle De Fraissinette N."/>
            <person name="Rezende De Castro R."/>
            <person name="Schneider M.P."/>
            <person name="Vasconcelos V."/>
            <person name="Leao P.N."/>
        </authorList>
    </citation>
    <scope>NUCLEOTIDE SEQUENCE</scope>
    <source>
        <strain evidence="1">LEGE 07310</strain>
    </source>
</reference>
<dbReference type="EMBL" id="JADEXG010000081">
    <property type="protein sequence ID" value="MBE9080058.1"/>
    <property type="molecule type" value="Genomic_DNA"/>
</dbReference>
<gene>
    <name evidence="1" type="ORF">IQ241_22660</name>
</gene>
<dbReference type="Proteomes" id="UP000636505">
    <property type="component" value="Unassembled WGS sequence"/>
</dbReference>
<evidence type="ECO:0000313" key="1">
    <source>
        <dbReference type="EMBL" id="MBE9080058.1"/>
    </source>
</evidence>
<accession>A0A8J7AYD9</accession>
<organism evidence="1 2">
    <name type="scientific">Vasconcelosia minhoensis LEGE 07310</name>
    <dbReference type="NCBI Taxonomy" id="915328"/>
    <lineage>
        <taxon>Bacteria</taxon>
        <taxon>Bacillati</taxon>
        <taxon>Cyanobacteriota</taxon>
        <taxon>Cyanophyceae</taxon>
        <taxon>Nodosilineales</taxon>
        <taxon>Cymatolegaceae</taxon>
        <taxon>Vasconcelosia</taxon>
        <taxon>Vasconcelosia minhoensis</taxon>
    </lineage>
</organism>
<dbReference type="AlphaFoldDB" id="A0A8J7AYD9"/>
<dbReference type="InterPro" id="IPR025458">
    <property type="entry name" value="DUF4278"/>
</dbReference>
<dbReference type="RefSeq" id="WP_193911636.1">
    <property type="nucleotide sequence ID" value="NZ_JADEXG010000081.1"/>
</dbReference>
<proteinExistence type="predicted"/>
<protein>
    <submittedName>
        <fullName evidence="1">DUF4278 domain-containing protein</fullName>
    </submittedName>
</protein>
<comment type="caution">
    <text evidence="1">The sequence shown here is derived from an EMBL/GenBank/DDBJ whole genome shotgun (WGS) entry which is preliminary data.</text>
</comment>
<keyword evidence="2" id="KW-1185">Reference proteome</keyword>
<sequence>MRLRYRGVEYDYNPPQLEMTESELLGQYRGRPTCFSYARHVPIPQPVETLTYRGVNYQTTSQGAAQALSETAAVRPSLFAALQNRTQHLSPAAEARRSLLLEASQTHRMSIQKSLQHRIEVAKSQGNLNLLNQLEDEMHRMV</sequence>
<name>A0A8J7AYD9_9CYAN</name>